<dbReference type="AlphaFoldDB" id="A0A4Y7RE96"/>
<protein>
    <submittedName>
        <fullName evidence="7">Heptaprenyl diphosphate synthase component 2</fullName>
        <ecNumber evidence="7">2.5.1.30</ecNumber>
    </submittedName>
</protein>
<sequence length="338" mass="37109">MTLKAECKPSNTLPESIAETRLKSIYLPIKSELSQVEEEIAGACSAIGPAGSGSYLLRAGGKRIRAALVLLSSLYGNDPAPEVIRLAASVEILHLATLVHDDLIDYSDSRRGAPTVNKIWGRNAAILAGDYLYALFLEHAAGLGKPIFSSIAVSLRNMVKAEILQLQLLYNCDISERDYVARTYLKAGSFLSCCSRLGAELAGAPEKVRRALERYGWFMGIAFQIKDDILDFLGDETSLGKPVAQDLRQGVLTLPVIHALNNSPERHQIRTLIEKKELSATTLQFIIRELENCGSLSYSARILKRYARLAGRALAPLPENQARNSLEALLDFVITREL</sequence>
<evidence type="ECO:0000256" key="5">
    <source>
        <dbReference type="ARBA" id="ARBA00022842"/>
    </source>
</evidence>
<dbReference type="GO" id="GO:0008299">
    <property type="term" value="P:isoprenoid biosynthetic process"/>
    <property type="evidence" value="ECO:0007669"/>
    <property type="project" value="InterPro"/>
</dbReference>
<dbReference type="PROSITE" id="PS00723">
    <property type="entry name" value="POLYPRENYL_SYNTHASE_1"/>
    <property type="match status" value="1"/>
</dbReference>
<evidence type="ECO:0000256" key="4">
    <source>
        <dbReference type="ARBA" id="ARBA00022723"/>
    </source>
</evidence>
<dbReference type="Gene3D" id="1.10.600.10">
    <property type="entry name" value="Farnesyl Diphosphate Synthase"/>
    <property type="match status" value="1"/>
</dbReference>
<dbReference type="Pfam" id="PF00348">
    <property type="entry name" value="polyprenyl_synt"/>
    <property type="match status" value="1"/>
</dbReference>
<evidence type="ECO:0000256" key="6">
    <source>
        <dbReference type="RuleBase" id="RU004466"/>
    </source>
</evidence>
<comment type="caution">
    <text evidence="7">The sequence shown here is derived from an EMBL/GenBank/DDBJ whole genome shotgun (WGS) entry which is preliminary data.</text>
</comment>
<dbReference type="PANTHER" id="PTHR12001:SF69">
    <property type="entry name" value="ALL TRANS-POLYPRENYL-DIPHOSPHATE SYNTHASE PDSS1"/>
    <property type="match status" value="1"/>
</dbReference>
<evidence type="ECO:0000256" key="3">
    <source>
        <dbReference type="ARBA" id="ARBA00022679"/>
    </source>
</evidence>
<dbReference type="EC" id="2.5.1.30" evidence="7"/>
<name>A0A4Y7RE96_9FIRM</name>
<dbReference type="InterPro" id="IPR008949">
    <property type="entry name" value="Isoprenoid_synthase_dom_sf"/>
</dbReference>
<dbReference type="SUPFAM" id="SSF48576">
    <property type="entry name" value="Terpenoid synthases"/>
    <property type="match status" value="1"/>
</dbReference>
<comment type="cofactor">
    <cofactor evidence="1">
        <name>Mg(2+)</name>
        <dbReference type="ChEBI" id="CHEBI:18420"/>
    </cofactor>
</comment>
<accession>A0A4Y7RE96</accession>
<reference evidence="7 8" key="1">
    <citation type="journal article" date="2018" name="Environ. Microbiol.">
        <title>Novel energy conservation strategies and behaviour of Pelotomaculum schinkii driving syntrophic propionate catabolism.</title>
        <authorList>
            <person name="Hidalgo-Ahumada C.A.P."/>
            <person name="Nobu M.K."/>
            <person name="Narihiro T."/>
            <person name="Tamaki H."/>
            <person name="Liu W.T."/>
            <person name="Kamagata Y."/>
            <person name="Stams A.J.M."/>
            <person name="Imachi H."/>
            <person name="Sousa D.Z."/>
        </authorList>
    </citation>
    <scope>NUCLEOTIDE SEQUENCE [LARGE SCALE GENOMIC DNA]</scope>
    <source>
        <strain evidence="7 8">HH</strain>
    </source>
</reference>
<dbReference type="EMBL" id="QFGA01000001">
    <property type="protein sequence ID" value="TEB07070.1"/>
    <property type="molecule type" value="Genomic_DNA"/>
</dbReference>
<keyword evidence="4" id="KW-0479">Metal-binding</keyword>
<dbReference type="RefSeq" id="WP_134217366.1">
    <property type="nucleotide sequence ID" value="NZ_QFGA01000001.1"/>
</dbReference>
<organism evidence="7 8">
    <name type="scientific">Pelotomaculum schinkii</name>
    <dbReference type="NCBI Taxonomy" id="78350"/>
    <lineage>
        <taxon>Bacteria</taxon>
        <taxon>Bacillati</taxon>
        <taxon>Bacillota</taxon>
        <taxon>Clostridia</taxon>
        <taxon>Eubacteriales</taxon>
        <taxon>Desulfotomaculaceae</taxon>
        <taxon>Pelotomaculum</taxon>
    </lineage>
</organism>
<dbReference type="Proteomes" id="UP000298324">
    <property type="component" value="Unassembled WGS sequence"/>
</dbReference>
<evidence type="ECO:0000256" key="1">
    <source>
        <dbReference type="ARBA" id="ARBA00001946"/>
    </source>
</evidence>
<evidence type="ECO:0000313" key="7">
    <source>
        <dbReference type="EMBL" id="TEB07070.1"/>
    </source>
</evidence>
<proteinExistence type="inferred from homology"/>
<evidence type="ECO:0000313" key="8">
    <source>
        <dbReference type="Proteomes" id="UP000298324"/>
    </source>
</evidence>
<keyword evidence="5" id="KW-0460">Magnesium</keyword>
<dbReference type="SFLD" id="SFLDS00005">
    <property type="entry name" value="Isoprenoid_Synthase_Type_I"/>
    <property type="match status" value="1"/>
</dbReference>
<dbReference type="GO" id="GO:0046872">
    <property type="term" value="F:metal ion binding"/>
    <property type="evidence" value="ECO:0007669"/>
    <property type="project" value="UniProtKB-KW"/>
</dbReference>
<dbReference type="GO" id="GO:0000010">
    <property type="term" value="F:heptaprenyl diphosphate synthase activity"/>
    <property type="evidence" value="ECO:0007669"/>
    <property type="project" value="UniProtKB-EC"/>
</dbReference>
<keyword evidence="8" id="KW-1185">Reference proteome</keyword>
<dbReference type="InterPro" id="IPR033749">
    <property type="entry name" value="Polyprenyl_synt_CS"/>
</dbReference>
<gene>
    <name evidence="7" type="primary">hepT_2</name>
    <name evidence="7" type="ORF">Psch_00611</name>
</gene>
<dbReference type="InterPro" id="IPR000092">
    <property type="entry name" value="Polyprenyl_synt"/>
</dbReference>
<keyword evidence="3 6" id="KW-0808">Transferase</keyword>
<dbReference type="CDD" id="cd00685">
    <property type="entry name" value="Trans_IPPS_HT"/>
    <property type="match status" value="1"/>
</dbReference>
<dbReference type="PROSITE" id="PS00444">
    <property type="entry name" value="POLYPRENYL_SYNTHASE_2"/>
    <property type="match status" value="1"/>
</dbReference>
<evidence type="ECO:0000256" key="2">
    <source>
        <dbReference type="ARBA" id="ARBA00006706"/>
    </source>
</evidence>
<comment type="similarity">
    <text evidence="2 6">Belongs to the FPP/GGPP synthase family.</text>
</comment>
<dbReference type="PANTHER" id="PTHR12001">
    <property type="entry name" value="GERANYLGERANYL PYROPHOSPHATE SYNTHASE"/>
    <property type="match status" value="1"/>
</dbReference>